<proteinExistence type="predicted"/>
<evidence type="ECO:0000313" key="3">
    <source>
        <dbReference type="Proteomes" id="UP001604335"/>
    </source>
</evidence>
<organism evidence="2 3">
    <name type="scientific">Limnothrix redekei LRLZ20PSL1</name>
    <dbReference type="NCBI Taxonomy" id="3112953"/>
    <lineage>
        <taxon>Bacteria</taxon>
        <taxon>Bacillati</taxon>
        <taxon>Cyanobacteriota</taxon>
        <taxon>Cyanophyceae</taxon>
        <taxon>Pseudanabaenales</taxon>
        <taxon>Pseudanabaenaceae</taxon>
        <taxon>Limnothrix</taxon>
    </lineage>
</organism>
<keyword evidence="1" id="KW-1133">Transmembrane helix</keyword>
<comment type="caution">
    <text evidence="2">The sequence shown here is derived from an EMBL/GenBank/DDBJ whole genome shotgun (WGS) entry which is preliminary data.</text>
</comment>
<keyword evidence="1" id="KW-0812">Transmembrane</keyword>
<dbReference type="Proteomes" id="UP001604335">
    <property type="component" value="Unassembled WGS sequence"/>
</dbReference>
<sequence>MTQMHISPTKPSLFARVGAAIATGVVTITAAGVIQNAAPLVAQATSAHDQDSSQALLVVARAVSNQDPPRRGDERRG</sequence>
<dbReference type="EMBL" id="JAZAQF010000094">
    <property type="protein sequence ID" value="MFG3819508.1"/>
    <property type="molecule type" value="Genomic_DNA"/>
</dbReference>
<reference evidence="3" key="1">
    <citation type="journal article" date="2024" name="Algal Res.">
        <title>Biochemical, toxicological and genomic investigation of a high-biomass producing Limnothrix strain isolated from Italian shallow drinking water reservoir.</title>
        <authorList>
            <person name="Simonazzi M."/>
            <person name="Shishido T.K."/>
            <person name="Delbaje E."/>
            <person name="Wahlsten M."/>
            <person name="Fewer D.P."/>
            <person name="Sivonen K."/>
            <person name="Pezzolesi L."/>
            <person name="Pistocchi R."/>
        </authorList>
    </citation>
    <scope>NUCLEOTIDE SEQUENCE [LARGE SCALE GENOMIC DNA]</scope>
    <source>
        <strain evidence="3">LRLZ20PSL1</strain>
    </source>
</reference>
<accession>A0ABW7CEE9</accession>
<evidence type="ECO:0000256" key="1">
    <source>
        <dbReference type="SAM" id="Phobius"/>
    </source>
</evidence>
<gene>
    <name evidence="2" type="ORF">VPK24_17820</name>
</gene>
<feature type="transmembrane region" description="Helical" evidence="1">
    <location>
        <begin position="12"/>
        <end position="34"/>
    </location>
</feature>
<evidence type="ECO:0000313" key="2">
    <source>
        <dbReference type="EMBL" id="MFG3819508.1"/>
    </source>
</evidence>
<protein>
    <submittedName>
        <fullName evidence="2">Uncharacterized protein</fullName>
    </submittedName>
</protein>
<keyword evidence="1" id="KW-0472">Membrane</keyword>
<name>A0ABW7CEE9_9CYAN</name>
<keyword evidence="3" id="KW-1185">Reference proteome</keyword>